<reference evidence="1 2" key="1">
    <citation type="submission" date="2019-03" db="EMBL/GenBank/DDBJ databases">
        <title>Single cell metagenomics reveals metabolic interactions within the superorganism composed of flagellate Streblomastix strix and complex community of Bacteroidetes bacteria on its surface.</title>
        <authorList>
            <person name="Treitli S.C."/>
            <person name="Kolisko M."/>
            <person name="Husnik F."/>
            <person name="Keeling P."/>
            <person name="Hampl V."/>
        </authorList>
    </citation>
    <scope>NUCLEOTIDE SEQUENCE [LARGE SCALE GENOMIC DNA]</scope>
    <source>
        <strain evidence="1">ST1C</strain>
    </source>
</reference>
<dbReference type="Proteomes" id="UP000324800">
    <property type="component" value="Unassembled WGS sequence"/>
</dbReference>
<name>A0A5J4UCY3_9EUKA</name>
<proteinExistence type="predicted"/>
<gene>
    <name evidence="1" type="ORF">EZS28_036751</name>
</gene>
<accession>A0A5J4UCY3</accession>
<organism evidence="1 2">
    <name type="scientific">Streblomastix strix</name>
    <dbReference type="NCBI Taxonomy" id="222440"/>
    <lineage>
        <taxon>Eukaryota</taxon>
        <taxon>Metamonada</taxon>
        <taxon>Preaxostyla</taxon>
        <taxon>Oxymonadida</taxon>
        <taxon>Streblomastigidae</taxon>
        <taxon>Streblomastix</taxon>
    </lineage>
</organism>
<evidence type="ECO:0000313" key="2">
    <source>
        <dbReference type="Proteomes" id="UP000324800"/>
    </source>
</evidence>
<dbReference type="AlphaFoldDB" id="A0A5J4UCY3"/>
<evidence type="ECO:0000313" key="1">
    <source>
        <dbReference type="EMBL" id="KAA6367722.1"/>
    </source>
</evidence>
<protein>
    <submittedName>
        <fullName evidence="1">Uncharacterized protein</fullName>
    </submittedName>
</protein>
<comment type="caution">
    <text evidence="1">The sequence shown here is derived from an EMBL/GenBank/DDBJ whole genome shotgun (WGS) entry which is preliminary data.</text>
</comment>
<sequence length="335" mass="38543">MPSTLGSNTFGGMFGIQEKDPNSHYYMTRIPDQIMKIVKERICQLIHLNCPPDINCQYCINIRQSPALLKQKSAVFKALNDASYDNDEFRDMLVNDHNIIPHLTHPLIQFASQSQLDMRTDQQEQFNQQKSESSSSLSLITQSLDLLERLISNNNNNILNVVINTPNALHSFCALTNYKFNIHFSQEIENQTFKVRSSIKRCLRYIQQFGDASAQSELVNARYVGVLVILFSIAGGSGEEYDNEIYWRLNHFSYFLRCLNKGRKSSWYPSFPPQLLLAQISDEQIEEEGGNEEIDSQLINKGYSDNIKSQANGAKGAIFYYFIEQGNRKPYWYNQ</sequence>
<dbReference type="EMBL" id="SNRW01018042">
    <property type="protein sequence ID" value="KAA6367722.1"/>
    <property type="molecule type" value="Genomic_DNA"/>
</dbReference>